<feature type="binding site" evidence="12">
    <location>
        <position position="112"/>
    </location>
    <ligand>
        <name>L-histidine</name>
        <dbReference type="ChEBI" id="CHEBI:57595"/>
    </ligand>
</feature>
<keyword evidence="9 11" id="KW-0030">Aminoacyl-tRNA synthetase</keyword>
<dbReference type="NCBIfam" id="TIGR00442">
    <property type="entry name" value="hisS"/>
    <property type="match status" value="1"/>
</dbReference>
<dbReference type="InterPro" id="IPR033656">
    <property type="entry name" value="HisRS_anticodon"/>
</dbReference>
<feature type="binding site" evidence="12">
    <location>
        <position position="256"/>
    </location>
    <ligand>
        <name>L-histidine</name>
        <dbReference type="ChEBI" id="CHEBI:57595"/>
    </ligand>
</feature>
<evidence type="ECO:0000256" key="4">
    <source>
        <dbReference type="ARBA" id="ARBA00022490"/>
    </source>
</evidence>
<reference evidence="14 15" key="1">
    <citation type="submission" date="2016-10" db="EMBL/GenBank/DDBJ databases">
        <title>Genome sequence of a sulfur-reducing bacterium Desulfurobacterium indicum K6013.</title>
        <authorList>
            <person name="Cao J."/>
            <person name="Shao Z."/>
            <person name="Alain K."/>
            <person name="Jebbar M."/>
        </authorList>
    </citation>
    <scope>NUCLEOTIDE SEQUENCE [LARGE SCALE GENOMIC DNA]</scope>
    <source>
        <strain evidence="14 15">K6013</strain>
    </source>
</reference>
<dbReference type="STRING" id="1914305.BLW93_03070"/>
<evidence type="ECO:0000256" key="10">
    <source>
        <dbReference type="ARBA" id="ARBA00047639"/>
    </source>
</evidence>
<comment type="subunit">
    <text evidence="3 11">Homodimer.</text>
</comment>
<feature type="binding site" evidence="12">
    <location>
        <begin position="260"/>
        <end position="261"/>
    </location>
    <ligand>
        <name>L-histidine</name>
        <dbReference type="ChEBI" id="CHEBI:57595"/>
    </ligand>
</feature>
<dbReference type="InterPro" id="IPR006195">
    <property type="entry name" value="aa-tRNA-synth_II"/>
</dbReference>
<feature type="binding site" evidence="12">
    <location>
        <position position="130"/>
    </location>
    <ligand>
        <name>L-histidine</name>
        <dbReference type="ChEBI" id="CHEBI:57595"/>
    </ligand>
</feature>
<keyword evidence="4 11" id="KW-0963">Cytoplasm</keyword>
<dbReference type="Proteomes" id="UP000187408">
    <property type="component" value="Unassembled WGS sequence"/>
</dbReference>
<comment type="caution">
    <text evidence="14">The sequence shown here is derived from an EMBL/GenBank/DDBJ whole genome shotgun (WGS) entry which is preliminary data.</text>
</comment>
<accession>A0A1R1MLY1</accession>
<dbReference type="PIRSF" id="PIRSF001549">
    <property type="entry name" value="His-tRNA_synth"/>
    <property type="match status" value="1"/>
</dbReference>
<dbReference type="InterPro" id="IPR004154">
    <property type="entry name" value="Anticodon-bd"/>
</dbReference>
<evidence type="ECO:0000259" key="13">
    <source>
        <dbReference type="PROSITE" id="PS50862"/>
    </source>
</evidence>
<dbReference type="Gene3D" id="3.40.50.800">
    <property type="entry name" value="Anticodon-binding domain"/>
    <property type="match status" value="1"/>
</dbReference>
<dbReference type="Pfam" id="PF13393">
    <property type="entry name" value="tRNA-synt_His"/>
    <property type="match status" value="1"/>
</dbReference>
<dbReference type="PANTHER" id="PTHR43707">
    <property type="entry name" value="HISTIDYL-TRNA SYNTHETASE"/>
    <property type="match status" value="1"/>
</dbReference>
<evidence type="ECO:0000313" key="15">
    <source>
        <dbReference type="Proteomes" id="UP000187408"/>
    </source>
</evidence>
<feature type="binding site" evidence="12">
    <location>
        <begin position="81"/>
        <end position="83"/>
    </location>
    <ligand>
        <name>L-histidine</name>
        <dbReference type="ChEBI" id="CHEBI:57595"/>
    </ligand>
</feature>
<evidence type="ECO:0000313" key="14">
    <source>
        <dbReference type="EMBL" id="OMH40786.1"/>
    </source>
</evidence>
<dbReference type="PROSITE" id="PS50862">
    <property type="entry name" value="AA_TRNA_LIGASE_II"/>
    <property type="match status" value="1"/>
</dbReference>
<dbReference type="Gene3D" id="3.30.930.10">
    <property type="entry name" value="Bira Bifunctional Protein, Domain 2"/>
    <property type="match status" value="1"/>
</dbReference>
<dbReference type="AlphaFoldDB" id="A0A1R1MLY1"/>
<keyword evidence="7 11" id="KW-0067">ATP-binding</keyword>
<evidence type="ECO:0000256" key="5">
    <source>
        <dbReference type="ARBA" id="ARBA00022598"/>
    </source>
</evidence>
<dbReference type="PANTHER" id="PTHR43707:SF1">
    <property type="entry name" value="HISTIDINE--TRNA LIGASE, MITOCHONDRIAL-RELATED"/>
    <property type="match status" value="1"/>
</dbReference>
<dbReference type="CDD" id="cd00773">
    <property type="entry name" value="HisRS-like_core"/>
    <property type="match status" value="1"/>
</dbReference>
<sequence>MEFKTVRGVEDVIPPKSEKFEKIAETFKEKVKVYGFKEVILPVFEEAGLFLRSVGETTDIVQKEMYVFEDRGGRKIALRPEGTASAVRAYIQHGIYVKEPFTKWFYIGPMFRYERPQAGRNRQFFQAGCEVFGLSSPGADAEVILLASEILKALDVKFTLEINSIGCERCRPNYRRALIEYLSSKKESLCKDCQSRLERNPLRVLDCKNESCREVVREVPLITDYLCNECREHFERLKVLLKELDVPFVHNPFIVRGLDYYTKTVFEFKSENLGAQSTVLAGGRYDNLIKELGGGDVPALGFAMGIDRIMLLLPDEEKERKGLFVVTGGEKAYLEGLKLVKTLRDKGFYAEIDHRQGSFKSQFKLANKLNVKYVVIIGDEELEGGFYSLKCFETGKQERIESVAELLARL</sequence>
<keyword evidence="5 11" id="KW-0436">Ligase</keyword>
<keyword evidence="8 11" id="KW-0648">Protein biosynthesis</keyword>
<keyword evidence="15" id="KW-1185">Reference proteome</keyword>
<feature type="domain" description="Aminoacyl-transfer RNA synthetases class-II family profile" evidence="13">
    <location>
        <begin position="25"/>
        <end position="313"/>
    </location>
</feature>
<dbReference type="Pfam" id="PF03129">
    <property type="entry name" value="HGTP_anticodon"/>
    <property type="match status" value="1"/>
</dbReference>
<protein>
    <recommendedName>
        <fullName evidence="11">Histidine--tRNA ligase</fullName>
        <ecNumber evidence="11">6.1.1.21</ecNumber>
    </recommendedName>
    <alternativeName>
        <fullName evidence="11">Histidyl-tRNA synthetase</fullName>
        <shortName evidence="11">HisRS</shortName>
    </alternativeName>
</protein>
<dbReference type="GO" id="GO:0005524">
    <property type="term" value="F:ATP binding"/>
    <property type="evidence" value="ECO:0007669"/>
    <property type="project" value="UniProtKB-UniRule"/>
</dbReference>
<evidence type="ECO:0000256" key="8">
    <source>
        <dbReference type="ARBA" id="ARBA00022917"/>
    </source>
</evidence>
<proteinExistence type="inferred from homology"/>
<comment type="subcellular location">
    <subcellularLocation>
        <location evidence="1 11">Cytoplasm</location>
    </subcellularLocation>
</comment>
<keyword evidence="6 11" id="KW-0547">Nucleotide-binding</keyword>
<dbReference type="RefSeq" id="WP_076712649.1">
    <property type="nucleotide sequence ID" value="NZ_MOEN01000008.1"/>
</dbReference>
<dbReference type="InterPro" id="IPR015807">
    <property type="entry name" value="His-tRNA-ligase"/>
</dbReference>
<name>A0A1R1MLY1_9BACT</name>
<evidence type="ECO:0000256" key="2">
    <source>
        <dbReference type="ARBA" id="ARBA00008226"/>
    </source>
</evidence>
<evidence type="ECO:0000256" key="9">
    <source>
        <dbReference type="ARBA" id="ARBA00023146"/>
    </source>
</evidence>
<dbReference type="InterPro" id="IPR036621">
    <property type="entry name" value="Anticodon-bd_dom_sf"/>
</dbReference>
<dbReference type="GO" id="GO:0004821">
    <property type="term" value="F:histidine-tRNA ligase activity"/>
    <property type="evidence" value="ECO:0007669"/>
    <property type="project" value="UniProtKB-UniRule"/>
</dbReference>
<dbReference type="SUPFAM" id="SSF52954">
    <property type="entry name" value="Class II aaRS ABD-related"/>
    <property type="match status" value="1"/>
</dbReference>
<dbReference type="EMBL" id="MOEN01000008">
    <property type="protein sequence ID" value="OMH40786.1"/>
    <property type="molecule type" value="Genomic_DNA"/>
</dbReference>
<comment type="similarity">
    <text evidence="2 11">Belongs to the class-II aminoacyl-tRNA synthetase family.</text>
</comment>
<dbReference type="CDD" id="cd00859">
    <property type="entry name" value="HisRS_anticodon"/>
    <property type="match status" value="1"/>
</dbReference>
<dbReference type="HAMAP" id="MF_00127">
    <property type="entry name" value="His_tRNA_synth"/>
    <property type="match status" value="1"/>
</dbReference>
<organism evidence="14 15">
    <name type="scientific">Desulfurobacterium indicum</name>
    <dbReference type="NCBI Taxonomy" id="1914305"/>
    <lineage>
        <taxon>Bacteria</taxon>
        <taxon>Pseudomonadati</taxon>
        <taxon>Aquificota</taxon>
        <taxon>Aquificia</taxon>
        <taxon>Desulfurobacteriales</taxon>
        <taxon>Desulfurobacteriaceae</taxon>
        <taxon>Desulfurobacterium</taxon>
    </lineage>
</organism>
<dbReference type="InterPro" id="IPR041715">
    <property type="entry name" value="HisRS-like_core"/>
</dbReference>
<dbReference type="OrthoDB" id="9800814at2"/>
<dbReference type="InterPro" id="IPR004516">
    <property type="entry name" value="HisRS/HisZ"/>
</dbReference>
<evidence type="ECO:0000256" key="11">
    <source>
        <dbReference type="HAMAP-Rule" id="MF_00127"/>
    </source>
</evidence>
<dbReference type="SUPFAM" id="SSF55681">
    <property type="entry name" value="Class II aaRS and biotin synthetases"/>
    <property type="match status" value="1"/>
</dbReference>
<dbReference type="EC" id="6.1.1.21" evidence="11"/>
<evidence type="ECO:0000256" key="1">
    <source>
        <dbReference type="ARBA" id="ARBA00004496"/>
    </source>
</evidence>
<dbReference type="GO" id="GO:0005737">
    <property type="term" value="C:cytoplasm"/>
    <property type="evidence" value="ECO:0007669"/>
    <property type="project" value="UniProtKB-SubCell"/>
</dbReference>
<gene>
    <name evidence="11" type="primary">hisS</name>
    <name evidence="14" type="ORF">BLW93_03070</name>
</gene>
<dbReference type="GO" id="GO:0006427">
    <property type="term" value="P:histidyl-tRNA aminoacylation"/>
    <property type="evidence" value="ECO:0007669"/>
    <property type="project" value="UniProtKB-UniRule"/>
</dbReference>
<evidence type="ECO:0000256" key="6">
    <source>
        <dbReference type="ARBA" id="ARBA00022741"/>
    </source>
</evidence>
<evidence type="ECO:0000256" key="12">
    <source>
        <dbReference type="PIRSR" id="PIRSR001549-1"/>
    </source>
</evidence>
<evidence type="ECO:0000256" key="3">
    <source>
        <dbReference type="ARBA" id="ARBA00011738"/>
    </source>
</evidence>
<comment type="catalytic activity">
    <reaction evidence="10 11">
        <text>tRNA(His) + L-histidine + ATP = L-histidyl-tRNA(His) + AMP + diphosphate + H(+)</text>
        <dbReference type="Rhea" id="RHEA:17313"/>
        <dbReference type="Rhea" id="RHEA-COMP:9665"/>
        <dbReference type="Rhea" id="RHEA-COMP:9689"/>
        <dbReference type="ChEBI" id="CHEBI:15378"/>
        <dbReference type="ChEBI" id="CHEBI:30616"/>
        <dbReference type="ChEBI" id="CHEBI:33019"/>
        <dbReference type="ChEBI" id="CHEBI:57595"/>
        <dbReference type="ChEBI" id="CHEBI:78442"/>
        <dbReference type="ChEBI" id="CHEBI:78527"/>
        <dbReference type="ChEBI" id="CHEBI:456215"/>
        <dbReference type="EC" id="6.1.1.21"/>
    </reaction>
</comment>
<dbReference type="InterPro" id="IPR045864">
    <property type="entry name" value="aa-tRNA-synth_II/BPL/LPL"/>
</dbReference>
<evidence type="ECO:0000256" key="7">
    <source>
        <dbReference type="ARBA" id="ARBA00022840"/>
    </source>
</evidence>
<dbReference type="FunFam" id="3.30.930.10:FF:000005">
    <property type="entry name" value="Histidine--tRNA ligase"/>
    <property type="match status" value="1"/>
</dbReference>
<feature type="binding site" evidence="12">
    <location>
        <position position="126"/>
    </location>
    <ligand>
        <name>L-histidine</name>
        <dbReference type="ChEBI" id="CHEBI:57595"/>
    </ligand>
</feature>